<dbReference type="Proteomes" id="UP001500618">
    <property type="component" value="Unassembled WGS sequence"/>
</dbReference>
<accession>A0ABP4RYN6</accession>
<evidence type="ECO:0000256" key="1">
    <source>
        <dbReference type="ARBA" id="ARBA00023125"/>
    </source>
</evidence>
<dbReference type="PANTHER" id="PTHR30055:SF226">
    <property type="entry name" value="HTH-TYPE TRANSCRIPTIONAL REGULATOR PKSA"/>
    <property type="match status" value="1"/>
</dbReference>
<dbReference type="PROSITE" id="PS50977">
    <property type="entry name" value="HTH_TETR_2"/>
    <property type="match status" value="1"/>
</dbReference>
<comment type="caution">
    <text evidence="4">The sequence shown here is derived from an EMBL/GenBank/DDBJ whole genome shotgun (WGS) entry which is preliminary data.</text>
</comment>
<reference evidence="5" key="1">
    <citation type="journal article" date="2019" name="Int. J. Syst. Evol. Microbiol.">
        <title>The Global Catalogue of Microorganisms (GCM) 10K type strain sequencing project: providing services to taxonomists for standard genome sequencing and annotation.</title>
        <authorList>
            <consortium name="The Broad Institute Genomics Platform"/>
            <consortium name="The Broad Institute Genome Sequencing Center for Infectious Disease"/>
            <person name="Wu L."/>
            <person name="Ma J."/>
        </authorList>
    </citation>
    <scope>NUCLEOTIDE SEQUENCE [LARGE SCALE GENOMIC DNA]</scope>
    <source>
        <strain evidence="5">JCM 14718</strain>
    </source>
</reference>
<dbReference type="RefSeq" id="WP_344307668.1">
    <property type="nucleotide sequence ID" value="NZ_BAAANY010000003.1"/>
</dbReference>
<feature type="DNA-binding region" description="H-T-H motif" evidence="2">
    <location>
        <begin position="35"/>
        <end position="54"/>
    </location>
</feature>
<dbReference type="PANTHER" id="PTHR30055">
    <property type="entry name" value="HTH-TYPE TRANSCRIPTIONAL REGULATOR RUTR"/>
    <property type="match status" value="1"/>
</dbReference>
<sequence length="199" mass="21344">MPPARRKLLSAPERSASVLAAAARVFAAGGYARTSIDDIAAEAGITKLIVYRHFASKQALYRAVIDQIAGKLGAVERAPVNGTTYEDLLAGVTRTLADTMRVARQAPDAFRLLIRDAQHEPEFADYAKEILARSVPISAQALAGIADPAIRRWTAEVIATTVDNAMLRWLELAPADRDDEMAPILARMLAGIGGAALRP</sequence>
<dbReference type="InterPro" id="IPR009057">
    <property type="entry name" value="Homeodomain-like_sf"/>
</dbReference>
<keyword evidence="5" id="KW-1185">Reference proteome</keyword>
<evidence type="ECO:0000313" key="5">
    <source>
        <dbReference type="Proteomes" id="UP001500618"/>
    </source>
</evidence>
<evidence type="ECO:0000313" key="4">
    <source>
        <dbReference type="EMBL" id="GAA1663124.1"/>
    </source>
</evidence>
<feature type="domain" description="HTH tetR-type" evidence="3">
    <location>
        <begin position="12"/>
        <end position="72"/>
    </location>
</feature>
<dbReference type="PRINTS" id="PR00455">
    <property type="entry name" value="HTHTETR"/>
</dbReference>
<name>A0ABP4RYN6_9ACTN</name>
<dbReference type="Pfam" id="PF00440">
    <property type="entry name" value="TetR_N"/>
    <property type="match status" value="1"/>
</dbReference>
<dbReference type="InterPro" id="IPR001647">
    <property type="entry name" value="HTH_TetR"/>
</dbReference>
<gene>
    <name evidence="4" type="ORF">GCM10009765_10750</name>
</gene>
<organism evidence="4 5">
    <name type="scientific">Fodinicola feengrottensis</name>
    <dbReference type="NCBI Taxonomy" id="435914"/>
    <lineage>
        <taxon>Bacteria</taxon>
        <taxon>Bacillati</taxon>
        <taxon>Actinomycetota</taxon>
        <taxon>Actinomycetes</taxon>
        <taxon>Mycobacteriales</taxon>
        <taxon>Fodinicola</taxon>
    </lineage>
</organism>
<evidence type="ECO:0000259" key="3">
    <source>
        <dbReference type="PROSITE" id="PS50977"/>
    </source>
</evidence>
<dbReference type="InterPro" id="IPR050109">
    <property type="entry name" value="HTH-type_TetR-like_transc_reg"/>
</dbReference>
<dbReference type="EMBL" id="BAAANY010000003">
    <property type="protein sequence ID" value="GAA1663124.1"/>
    <property type="molecule type" value="Genomic_DNA"/>
</dbReference>
<keyword evidence="1 2" id="KW-0238">DNA-binding</keyword>
<protein>
    <submittedName>
        <fullName evidence="4">TetR/AcrR family transcriptional regulator</fullName>
    </submittedName>
</protein>
<evidence type="ECO:0000256" key="2">
    <source>
        <dbReference type="PROSITE-ProRule" id="PRU00335"/>
    </source>
</evidence>
<dbReference type="Gene3D" id="1.10.357.10">
    <property type="entry name" value="Tetracycline Repressor, domain 2"/>
    <property type="match status" value="1"/>
</dbReference>
<proteinExistence type="predicted"/>
<dbReference type="SUPFAM" id="SSF46689">
    <property type="entry name" value="Homeodomain-like"/>
    <property type="match status" value="1"/>
</dbReference>